<gene>
    <name evidence="1" type="ORF">PV328_006066</name>
</gene>
<keyword evidence="2" id="KW-1185">Reference proteome</keyword>
<comment type="caution">
    <text evidence="1">The sequence shown here is derived from an EMBL/GenBank/DDBJ whole genome shotgun (WGS) entry which is preliminary data.</text>
</comment>
<evidence type="ECO:0000313" key="1">
    <source>
        <dbReference type="EMBL" id="KAK0172792.1"/>
    </source>
</evidence>
<reference evidence="1" key="2">
    <citation type="submission" date="2023-03" db="EMBL/GenBank/DDBJ databases">
        <authorList>
            <person name="Inwood S.N."/>
            <person name="Skelly J.G."/>
            <person name="Guhlin J."/>
            <person name="Harrop T.W.R."/>
            <person name="Goldson S.G."/>
            <person name="Dearden P.K."/>
        </authorList>
    </citation>
    <scope>NUCLEOTIDE SEQUENCE</scope>
    <source>
        <strain evidence="1">Irish</strain>
        <tissue evidence="1">Whole body</tissue>
    </source>
</reference>
<organism evidence="1 2">
    <name type="scientific">Microctonus aethiopoides</name>
    <dbReference type="NCBI Taxonomy" id="144406"/>
    <lineage>
        <taxon>Eukaryota</taxon>
        <taxon>Metazoa</taxon>
        <taxon>Ecdysozoa</taxon>
        <taxon>Arthropoda</taxon>
        <taxon>Hexapoda</taxon>
        <taxon>Insecta</taxon>
        <taxon>Pterygota</taxon>
        <taxon>Neoptera</taxon>
        <taxon>Endopterygota</taxon>
        <taxon>Hymenoptera</taxon>
        <taxon>Apocrita</taxon>
        <taxon>Ichneumonoidea</taxon>
        <taxon>Braconidae</taxon>
        <taxon>Euphorinae</taxon>
        <taxon>Microctonus</taxon>
    </lineage>
</organism>
<dbReference type="Proteomes" id="UP001168990">
    <property type="component" value="Unassembled WGS sequence"/>
</dbReference>
<evidence type="ECO:0000313" key="2">
    <source>
        <dbReference type="Proteomes" id="UP001168990"/>
    </source>
</evidence>
<dbReference type="EMBL" id="JAQQBS010000002">
    <property type="protein sequence ID" value="KAK0172792.1"/>
    <property type="molecule type" value="Genomic_DNA"/>
</dbReference>
<reference evidence="1" key="1">
    <citation type="journal article" date="2023" name="bioRxiv">
        <title>Scaffold-level genome assemblies of two parasitoid biocontrol wasps reveal the parthenogenesis mechanism and an associated novel virus.</title>
        <authorList>
            <person name="Inwood S."/>
            <person name="Skelly J."/>
            <person name="Guhlin J."/>
            <person name="Harrop T."/>
            <person name="Goldson S."/>
            <person name="Dearden P."/>
        </authorList>
    </citation>
    <scope>NUCLEOTIDE SEQUENCE</scope>
    <source>
        <strain evidence="1">Irish</strain>
        <tissue evidence="1">Whole body</tissue>
    </source>
</reference>
<dbReference type="AlphaFoldDB" id="A0AA39FNB6"/>
<protein>
    <submittedName>
        <fullName evidence="1">Uncharacterized protein</fullName>
    </submittedName>
</protein>
<sequence>MEVFEPLRVKTFENTPAKGHPKFETIYGLRYCSINIHLLLHLPDDVELLGPLWVNSCFSFENINGQLIKKIQGTSNLDSQISKYHLQLLRFASRISNIRDGPIKNFLLHRENQVKITESFDGCHSIGSYRKINEIPVAVQQAMGLNDIGLNNMKYLGKILYFIKMINCDCYDDECLCAGVHQVIINTIKILGNLAIDNPPNVVLQHMFQCEVMDDIIVILVENLITPCFTISNNNFLYIAEPVNKCEFE</sequence>
<dbReference type="PANTHER" id="PTHR46579:SF1">
    <property type="entry name" value="F5_8 TYPE C DOMAIN-CONTAINING PROTEIN"/>
    <property type="match status" value="1"/>
</dbReference>
<name>A0AA39FNB6_9HYME</name>
<dbReference type="PANTHER" id="PTHR46579">
    <property type="entry name" value="F5/8 TYPE C DOMAIN-CONTAINING PROTEIN-RELATED"/>
    <property type="match status" value="1"/>
</dbReference>
<proteinExistence type="predicted"/>
<accession>A0AA39FNB6</accession>